<dbReference type="Pfam" id="PF00561">
    <property type="entry name" value="Abhydrolase_1"/>
    <property type="match status" value="1"/>
</dbReference>
<keyword evidence="2" id="KW-0732">Signal</keyword>
<sequence length="522" mass="54540">MAAVAICLGLGLELAAPAPAAADAPALQSQPCPFPIPFGEAAQCGSLAVPADHDRPGAGSYEVFFAILRAHAAVPAPDPIVHLAGGPGQAMSDFAEEMWFRTAADRAQRDVILYDMRGTGQSQPVLDCAGIDDDVIDANPANDGASTDATQVAAALAACRSGYAAQGIDVSQFDSEQAARDLKALRAALDIERWNLVGTSYGTRLALEAARQDPDGIRSLVLNSTMTMGDAFEPQTFDDRARILDRLFADCAANEACNTAFPDLKDRFEALRGQLQAQPMLVHVVPPPDAAPGPSGGPPAGPGGTIPVTLDFPAFVGVLMTHLSFQPGVEMVPLYIDRIGKAAAGQETLTDSDWREFLGPGLLQGEGLAIGLYLSVVCREIGPVHDSEGAAARVAGSSLFSARDLDMLDQNCPAWGAGSARDDFAEPVHSDVPALLLFGEYDPLTPPYWTAAAAGALGNGRAIAFPGAAHDVLGTSLCARTVVTAFIRDPEAELDTACVESQLPRFFTPPQDPAEATEGEPQ</sequence>
<reference evidence="6" key="1">
    <citation type="journal article" date="2019" name="Int. J. Syst. Evol. Microbiol.">
        <title>The Global Catalogue of Microorganisms (GCM) 10K type strain sequencing project: providing services to taxonomists for standard genome sequencing and annotation.</title>
        <authorList>
            <consortium name="The Broad Institute Genomics Platform"/>
            <consortium name="The Broad Institute Genome Sequencing Center for Infectious Disease"/>
            <person name="Wu L."/>
            <person name="Ma J."/>
        </authorList>
    </citation>
    <scope>NUCLEOTIDE SEQUENCE [LARGE SCALE GENOMIC DNA]</scope>
    <source>
        <strain evidence="6">KCTC 42964</strain>
    </source>
</reference>
<organism evidence="5 6">
    <name type="scientific">Marinibaculum pumilum</name>
    <dbReference type="NCBI Taxonomy" id="1766165"/>
    <lineage>
        <taxon>Bacteria</taxon>
        <taxon>Pseudomonadati</taxon>
        <taxon>Pseudomonadota</taxon>
        <taxon>Alphaproteobacteria</taxon>
        <taxon>Rhodospirillales</taxon>
        <taxon>Rhodospirillaceae</taxon>
        <taxon>Marinibaculum</taxon>
    </lineage>
</organism>
<dbReference type="RefSeq" id="WP_379905646.1">
    <property type="nucleotide sequence ID" value="NZ_JBHRTR010000046.1"/>
</dbReference>
<dbReference type="PANTHER" id="PTHR43722">
    <property type="entry name" value="PROLINE IMINOPEPTIDASE"/>
    <property type="match status" value="1"/>
</dbReference>
<evidence type="ECO:0000259" key="3">
    <source>
        <dbReference type="Pfam" id="PF00561"/>
    </source>
</evidence>
<dbReference type="Pfam" id="PF08386">
    <property type="entry name" value="Abhydrolase_4"/>
    <property type="match status" value="1"/>
</dbReference>
<protein>
    <recommendedName>
        <fullName evidence="1">Proline iminopeptidase</fullName>
    </recommendedName>
</protein>
<feature type="domain" description="AB hydrolase-1" evidence="3">
    <location>
        <begin position="79"/>
        <end position="257"/>
    </location>
</feature>
<evidence type="ECO:0000313" key="5">
    <source>
        <dbReference type="EMBL" id="MFC3230459.1"/>
    </source>
</evidence>
<keyword evidence="5" id="KW-0378">Hydrolase</keyword>
<gene>
    <name evidence="5" type="ORF">ACFOGJ_24640</name>
</gene>
<dbReference type="InterPro" id="IPR000073">
    <property type="entry name" value="AB_hydrolase_1"/>
</dbReference>
<comment type="caution">
    <text evidence="5">The sequence shown here is derived from an EMBL/GenBank/DDBJ whole genome shotgun (WGS) entry which is preliminary data.</text>
</comment>
<evidence type="ECO:0000256" key="1">
    <source>
        <dbReference type="ARBA" id="ARBA00021843"/>
    </source>
</evidence>
<evidence type="ECO:0000256" key="2">
    <source>
        <dbReference type="SAM" id="SignalP"/>
    </source>
</evidence>
<dbReference type="InterPro" id="IPR029058">
    <property type="entry name" value="AB_hydrolase_fold"/>
</dbReference>
<dbReference type="InterPro" id="IPR005944">
    <property type="entry name" value="Pro_iminopeptidase"/>
</dbReference>
<dbReference type="Gene3D" id="3.40.50.1820">
    <property type="entry name" value="alpha/beta hydrolase"/>
    <property type="match status" value="2"/>
</dbReference>
<name>A0ABV7L776_9PROT</name>
<dbReference type="PANTHER" id="PTHR43722:SF1">
    <property type="entry name" value="PROLINE IMINOPEPTIDASE"/>
    <property type="match status" value="1"/>
</dbReference>
<evidence type="ECO:0000259" key="4">
    <source>
        <dbReference type="Pfam" id="PF08386"/>
    </source>
</evidence>
<dbReference type="EMBL" id="JBHRTR010000046">
    <property type="protein sequence ID" value="MFC3230459.1"/>
    <property type="molecule type" value="Genomic_DNA"/>
</dbReference>
<dbReference type="Proteomes" id="UP001595528">
    <property type="component" value="Unassembled WGS sequence"/>
</dbReference>
<evidence type="ECO:0000313" key="6">
    <source>
        <dbReference type="Proteomes" id="UP001595528"/>
    </source>
</evidence>
<keyword evidence="6" id="KW-1185">Reference proteome</keyword>
<feature type="signal peptide" evidence="2">
    <location>
        <begin position="1"/>
        <end position="20"/>
    </location>
</feature>
<dbReference type="GO" id="GO:0016787">
    <property type="term" value="F:hydrolase activity"/>
    <property type="evidence" value="ECO:0007669"/>
    <property type="project" value="UniProtKB-KW"/>
</dbReference>
<feature type="chain" id="PRO_5045455652" description="Proline iminopeptidase" evidence="2">
    <location>
        <begin position="21"/>
        <end position="522"/>
    </location>
</feature>
<proteinExistence type="predicted"/>
<accession>A0ABV7L776</accession>
<dbReference type="SUPFAM" id="SSF53474">
    <property type="entry name" value="alpha/beta-Hydrolases"/>
    <property type="match status" value="1"/>
</dbReference>
<feature type="domain" description="Peptidase S33 tripeptidyl aminopeptidase-like C-terminal" evidence="4">
    <location>
        <begin position="407"/>
        <end position="498"/>
    </location>
</feature>
<dbReference type="InterPro" id="IPR013595">
    <property type="entry name" value="Pept_S33_TAP-like_C"/>
</dbReference>